<organism evidence="2 3">
    <name type="scientific">Haematococcus lacustris</name>
    <name type="common">Green alga</name>
    <name type="synonym">Haematococcus pluvialis</name>
    <dbReference type="NCBI Taxonomy" id="44745"/>
    <lineage>
        <taxon>Eukaryota</taxon>
        <taxon>Viridiplantae</taxon>
        <taxon>Chlorophyta</taxon>
        <taxon>core chlorophytes</taxon>
        <taxon>Chlorophyceae</taxon>
        <taxon>CS clade</taxon>
        <taxon>Chlamydomonadales</taxon>
        <taxon>Haematococcaceae</taxon>
        <taxon>Haematococcus</taxon>
    </lineage>
</organism>
<protein>
    <submittedName>
        <fullName evidence="2">Uncharacterized protein</fullName>
    </submittedName>
</protein>
<comment type="caution">
    <text evidence="2">The sequence shown here is derived from an EMBL/GenBank/DDBJ whole genome shotgun (WGS) entry which is preliminary data.</text>
</comment>
<keyword evidence="3" id="KW-1185">Reference proteome</keyword>
<dbReference type="AlphaFoldDB" id="A0A699Z2A7"/>
<dbReference type="EMBL" id="BLLF01000898">
    <property type="protein sequence ID" value="GFH15770.1"/>
    <property type="molecule type" value="Genomic_DNA"/>
</dbReference>
<accession>A0A699Z2A7</accession>
<gene>
    <name evidence="2" type="ORF">HaLaN_12062</name>
</gene>
<evidence type="ECO:0000313" key="2">
    <source>
        <dbReference type="EMBL" id="GFH15770.1"/>
    </source>
</evidence>
<dbReference type="Proteomes" id="UP000485058">
    <property type="component" value="Unassembled WGS sequence"/>
</dbReference>
<sequence>MAKNHVADLIEEADKHRRLLGLKQQGSLQDTLPLVGIHFIKQQAPSVAAAVTHAVGLRRIGKALAEQREFVFGPATQSGLGIDPGVTQVVIAASQLPQSASSAGNSLEANLKHITVTLATGNAVWEVYLDPKWARQRLRLYGAQDRALEQLEAPSRAGGSPPGAPSLEPAV</sequence>
<evidence type="ECO:0000256" key="1">
    <source>
        <dbReference type="SAM" id="MobiDB-lite"/>
    </source>
</evidence>
<proteinExistence type="predicted"/>
<name>A0A699Z2A7_HAELA</name>
<feature type="region of interest" description="Disordered" evidence="1">
    <location>
        <begin position="151"/>
        <end position="171"/>
    </location>
</feature>
<evidence type="ECO:0000313" key="3">
    <source>
        <dbReference type="Proteomes" id="UP000485058"/>
    </source>
</evidence>
<reference evidence="2 3" key="1">
    <citation type="submission" date="2020-02" db="EMBL/GenBank/DDBJ databases">
        <title>Draft genome sequence of Haematococcus lacustris strain NIES-144.</title>
        <authorList>
            <person name="Morimoto D."/>
            <person name="Nakagawa S."/>
            <person name="Yoshida T."/>
            <person name="Sawayama S."/>
        </authorList>
    </citation>
    <scope>NUCLEOTIDE SEQUENCE [LARGE SCALE GENOMIC DNA]</scope>
    <source>
        <strain evidence="2 3">NIES-144</strain>
    </source>
</reference>